<dbReference type="PANTHER" id="PTHR16201:SF35">
    <property type="entry name" value="VACUOLAR AMINO ACID TRANSPORTER YPQ1-RELATED"/>
    <property type="match status" value="1"/>
</dbReference>
<dbReference type="RefSeq" id="XP_018129672.1">
    <property type="nucleotide sequence ID" value="XM_018275595.1"/>
</dbReference>
<keyword evidence="2 8" id="KW-0812">Transmembrane</keyword>
<dbReference type="PANTHER" id="PTHR16201">
    <property type="entry name" value="SEVEN TRANSMEMBRANE PROTEIN 1-RELATED"/>
    <property type="match status" value="1"/>
</dbReference>
<dbReference type="Pfam" id="PF04193">
    <property type="entry name" value="PQ-loop"/>
    <property type="match status" value="2"/>
</dbReference>
<dbReference type="Proteomes" id="UP000091956">
    <property type="component" value="Unassembled WGS sequence"/>
</dbReference>
<proteinExistence type="inferred from homology"/>
<evidence type="ECO:0000313" key="10">
    <source>
        <dbReference type="Proteomes" id="UP000091956"/>
    </source>
</evidence>
<evidence type="ECO:0000256" key="2">
    <source>
        <dbReference type="ARBA" id="ARBA00022692"/>
    </source>
</evidence>
<feature type="region of interest" description="Disordered" evidence="7">
    <location>
        <begin position="101"/>
        <end position="155"/>
    </location>
</feature>
<dbReference type="SMART" id="SM00679">
    <property type="entry name" value="CTNS"/>
    <property type="match status" value="2"/>
</dbReference>
<dbReference type="InterPro" id="IPR006603">
    <property type="entry name" value="PQ-loop_rpt"/>
</dbReference>
<evidence type="ECO:0000256" key="3">
    <source>
        <dbReference type="ARBA" id="ARBA00022989"/>
    </source>
</evidence>
<keyword evidence="3 8" id="KW-1133">Transmembrane helix</keyword>
<evidence type="ECO:0000256" key="1">
    <source>
        <dbReference type="ARBA" id="ARBA00004141"/>
    </source>
</evidence>
<dbReference type="AlphaFoldDB" id="A0A1B8GJE3"/>
<accession>A0A1B8GJE3</accession>
<dbReference type="GeneID" id="28839528"/>
<evidence type="ECO:0000256" key="6">
    <source>
        <dbReference type="ARBA" id="ARBA00050768"/>
    </source>
</evidence>
<dbReference type="Gene3D" id="1.20.1280.290">
    <property type="match status" value="2"/>
</dbReference>
<protein>
    <recommendedName>
        <fullName evidence="11">PQ loop repeat-containing protein 2</fullName>
    </recommendedName>
</protein>
<reference evidence="9 10" key="1">
    <citation type="submission" date="2016-03" db="EMBL/GenBank/DDBJ databases">
        <title>Comparative genomics of Pseudogymnoascus destructans, the fungus causing white-nose syndrome of bats.</title>
        <authorList>
            <person name="Palmer J.M."/>
            <person name="Drees K.P."/>
            <person name="Foster J.T."/>
            <person name="Lindner D.L."/>
        </authorList>
    </citation>
    <scope>NUCLEOTIDE SEQUENCE [LARGE SCALE GENOMIC DNA]</scope>
    <source>
        <strain evidence="9 10">UAMH 10579</strain>
    </source>
</reference>
<feature type="transmembrane region" description="Helical" evidence="8">
    <location>
        <begin position="74"/>
        <end position="96"/>
    </location>
</feature>
<dbReference type="InterPro" id="IPR051415">
    <property type="entry name" value="LAAT-1"/>
</dbReference>
<evidence type="ECO:0000256" key="5">
    <source>
        <dbReference type="ARBA" id="ARBA00038039"/>
    </source>
</evidence>
<evidence type="ECO:0008006" key="11">
    <source>
        <dbReference type="Google" id="ProtNLM"/>
    </source>
</evidence>
<keyword evidence="4 8" id="KW-0472">Membrane</keyword>
<evidence type="ECO:0000256" key="4">
    <source>
        <dbReference type="ARBA" id="ARBA00023136"/>
    </source>
</evidence>
<sequence>MVPPSQSLNLDAEAISGILGSISIACWVTVFTPQILENFRRASAESLSLEFIVIWSLGDLFNVFGGILQGVLPTMLILAVYYVLADVVLIWQCLYYRGVPSQEDSPTPPSESQPQAEPNGRRPSGPSRRSSVVDATHLSPATPLAEPTKPSRRRSTPLQTALLNLLAVFMVAGAGVFGWWVSTGSQRGPQNHDHGHGPAPPHREKGELPLDPLGQAFGYGCMVMYLGSRVPQLILNWRRQSTDGLSGMFFLFACLGNVTYFLSILAYEPACVREEAGCEEGEASRVYGRYLLVNLSWLIGSIGCLVFDFGILLQFIRYSEANELVTASEGERRPLLDGTDPREER</sequence>
<dbReference type="GO" id="GO:0034486">
    <property type="term" value="P:vacuolar transmembrane transport"/>
    <property type="evidence" value="ECO:0007669"/>
    <property type="project" value="UniProtKB-ARBA"/>
</dbReference>
<evidence type="ECO:0000256" key="8">
    <source>
        <dbReference type="SAM" id="Phobius"/>
    </source>
</evidence>
<name>A0A1B8GJE3_9PEZI</name>
<comment type="catalytic activity">
    <reaction evidence="6">
        <text>L-histidine(out) + L-arginine(in) = L-histidine(in) + L-arginine(out)</text>
        <dbReference type="Rhea" id="RHEA:71063"/>
        <dbReference type="ChEBI" id="CHEBI:32682"/>
        <dbReference type="ChEBI" id="CHEBI:57595"/>
    </reaction>
</comment>
<reference evidence="10" key="2">
    <citation type="journal article" date="2018" name="Nat. Commun.">
        <title>Extreme sensitivity to ultraviolet light in the fungal pathogen causing white-nose syndrome of bats.</title>
        <authorList>
            <person name="Palmer J.M."/>
            <person name="Drees K.P."/>
            <person name="Foster J.T."/>
            <person name="Lindner D.L."/>
        </authorList>
    </citation>
    <scope>NUCLEOTIDE SEQUENCE [LARGE SCALE GENOMIC DNA]</scope>
    <source>
        <strain evidence="10">UAMH 10579</strain>
    </source>
</reference>
<gene>
    <name evidence="9" type="ORF">VE01_06142</name>
</gene>
<dbReference type="GO" id="GO:0098852">
    <property type="term" value="C:lytic vacuole membrane"/>
    <property type="evidence" value="ECO:0007669"/>
    <property type="project" value="UniProtKB-ARBA"/>
</dbReference>
<keyword evidence="10" id="KW-1185">Reference proteome</keyword>
<evidence type="ECO:0000256" key="7">
    <source>
        <dbReference type="SAM" id="MobiDB-lite"/>
    </source>
</evidence>
<organism evidence="9 10">
    <name type="scientific">Pseudogymnoascus verrucosus</name>
    <dbReference type="NCBI Taxonomy" id="342668"/>
    <lineage>
        <taxon>Eukaryota</taxon>
        <taxon>Fungi</taxon>
        <taxon>Dikarya</taxon>
        <taxon>Ascomycota</taxon>
        <taxon>Pezizomycotina</taxon>
        <taxon>Leotiomycetes</taxon>
        <taxon>Thelebolales</taxon>
        <taxon>Thelebolaceae</taxon>
        <taxon>Pseudogymnoascus</taxon>
    </lineage>
</organism>
<dbReference type="FunFam" id="1.20.1280.290:FF:000009">
    <property type="entry name" value="PQ loop repeat family protein"/>
    <property type="match status" value="1"/>
</dbReference>
<feature type="compositionally biased region" description="Low complexity" evidence="7">
    <location>
        <begin position="121"/>
        <end position="130"/>
    </location>
</feature>
<dbReference type="OrthoDB" id="8048523at2759"/>
<feature type="transmembrane region" description="Helical" evidence="8">
    <location>
        <begin position="287"/>
        <end position="313"/>
    </location>
</feature>
<dbReference type="STRING" id="342668.A0A1B8GJE3"/>
<feature type="transmembrane region" description="Helical" evidence="8">
    <location>
        <begin position="161"/>
        <end position="181"/>
    </location>
</feature>
<comment type="similarity">
    <text evidence="5">Belongs to the laat-1 family.</text>
</comment>
<comment type="subcellular location">
    <subcellularLocation>
        <location evidence="1">Membrane</location>
        <topology evidence="1">Multi-pass membrane protein</topology>
    </subcellularLocation>
</comment>
<feature type="compositionally biased region" description="Basic and acidic residues" evidence="7">
    <location>
        <begin position="190"/>
        <end position="207"/>
    </location>
</feature>
<evidence type="ECO:0000313" key="9">
    <source>
        <dbReference type="EMBL" id="OBT95939.1"/>
    </source>
</evidence>
<dbReference type="GO" id="GO:0015174">
    <property type="term" value="F:basic amino acid transmembrane transporter activity"/>
    <property type="evidence" value="ECO:0007669"/>
    <property type="project" value="UniProtKB-ARBA"/>
</dbReference>
<dbReference type="EMBL" id="KV460232">
    <property type="protein sequence ID" value="OBT95939.1"/>
    <property type="molecule type" value="Genomic_DNA"/>
</dbReference>
<feature type="region of interest" description="Disordered" evidence="7">
    <location>
        <begin position="187"/>
        <end position="207"/>
    </location>
</feature>
<feature type="transmembrane region" description="Helical" evidence="8">
    <location>
        <begin position="247"/>
        <end position="267"/>
    </location>
</feature>